<evidence type="ECO:0000256" key="3">
    <source>
        <dbReference type="ARBA" id="ARBA00023237"/>
    </source>
</evidence>
<sequence precursor="true">MQNTLTKFTFLASLLMCISGCSFFSDSDHRTVSFPGVYKIDIQQGNIITQDMVNQLRPGMTKQQVRFILGSPLLIDSFNQERWDYVYSFQPGGEARSQETLSIFFKDDILSHFSGDFRPDPKAIMEEAGMPIPEEASTDVSNDSDLLEEDAPTEDF</sequence>
<comment type="similarity">
    <text evidence="4">Belongs to the BamE family.</text>
</comment>
<dbReference type="Proteomes" id="UP000257039">
    <property type="component" value="Unassembled WGS sequence"/>
</dbReference>
<dbReference type="PANTHER" id="PTHR37482">
    <property type="entry name" value="OUTER MEMBRANE PROTEIN ASSEMBLY FACTOR BAME"/>
    <property type="match status" value="1"/>
</dbReference>
<keyword evidence="8" id="KW-1185">Reference proteome</keyword>
<evidence type="ECO:0000256" key="4">
    <source>
        <dbReference type="HAMAP-Rule" id="MF_00925"/>
    </source>
</evidence>
<dbReference type="EMBL" id="NDXW01000001">
    <property type="protein sequence ID" value="RDH45800.1"/>
    <property type="molecule type" value="Genomic_DNA"/>
</dbReference>
<dbReference type="GO" id="GO:1990063">
    <property type="term" value="C:Bam protein complex"/>
    <property type="evidence" value="ECO:0007669"/>
    <property type="project" value="TreeGrafter"/>
</dbReference>
<feature type="chain" id="PRO_5021048831" description="Outer membrane protein assembly factor BamE" evidence="4">
    <location>
        <begin position="25"/>
        <end position="156"/>
    </location>
</feature>
<dbReference type="GO" id="GO:0030674">
    <property type="term" value="F:protein-macromolecule adaptor activity"/>
    <property type="evidence" value="ECO:0007669"/>
    <property type="project" value="TreeGrafter"/>
</dbReference>
<comment type="function">
    <text evidence="4">Part of the outer membrane protein assembly complex, which is involved in assembly and insertion of beta-barrel proteins into the outer membrane.</text>
</comment>
<organism evidence="7 8">
    <name type="scientific">Zooshikella ganghwensis</name>
    <dbReference type="NCBI Taxonomy" id="202772"/>
    <lineage>
        <taxon>Bacteria</taxon>
        <taxon>Pseudomonadati</taxon>
        <taxon>Pseudomonadota</taxon>
        <taxon>Gammaproteobacteria</taxon>
        <taxon>Oceanospirillales</taxon>
        <taxon>Zooshikellaceae</taxon>
        <taxon>Zooshikella</taxon>
    </lineage>
</organism>
<name>A0A4P9VV71_9GAMM</name>
<keyword evidence="3 4" id="KW-0998">Cell outer membrane</keyword>
<comment type="caution">
    <text evidence="7">The sequence shown here is derived from an EMBL/GenBank/DDBJ whole genome shotgun (WGS) entry which is preliminary data.</text>
</comment>
<keyword evidence="1 4" id="KW-0732">Signal</keyword>
<dbReference type="AlphaFoldDB" id="A0A4P9VV71"/>
<dbReference type="RefSeq" id="WP_084611113.1">
    <property type="nucleotide sequence ID" value="NZ_JAEVHG010000016.1"/>
</dbReference>
<dbReference type="InterPro" id="IPR037873">
    <property type="entry name" value="BamE-like"/>
</dbReference>
<dbReference type="Gene3D" id="3.30.1450.10">
    <property type="match status" value="1"/>
</dbReference>
<dbReference type="InterPro" id="IPR026592">
    <property type="entry name" value="BamE"/>
</dbReference>
<dbReference type="PANTHER" id="PTHR37482:SF1">
    <property type="entry name" value="OUTER MEMBRANE PROTEIN ASSEMBLY FACTOR BAME"/>
    <property type="match status" value="1"/>
</dbReference>
<keyword evidence="2 4" id="KW-0472">Membrane</keyword>
<reference evidence="7 8" key="1">
    <citation type="submission" date="2017-04" db="EMBL/GenBank/DDBJ databases">
        <title>Draft genome sequence of Zooshikella ganghwensis VG4 isolated from Red Sea sediments.</title>
        <authorList>
            <person name="Rehman Z."/>
            <person name="Alam I."/>
            <person name="Kamau A."/>
            <person name="Bajic V."/>
            <person name="Leiknes T."/>
        </authorList>
    </citation>
    <scope>NUCLEOTIDE SEQUENCE [LARGE SCALE GENOMIC DNA]</scope>
    <source>
        <strain evidence="7 8">VG4</strain>
    </source>
</reference>
<feature type="compositionally biased region" description="Acidic residues" evidence="5">
    <location>
        <begin position="145"/>
        <end position="156"/>
    </location>
</feature>
<protein>
    <recommendedName>
        <fullName evidence="4">Outer membrane protein assembly factor BamE</fullName>
    </recommendedName>
</protein>
<dbReference type="Pfam" id="PF04355">
    <property type="entry name" value="BamE"/>
    <property type="match status" value="1"/>
</dbReference>
<evidence type="ECO:0000256" key="1">
    <source>
        <dbReference type="ARBA" id="ARBA00022729"/>
    </source>
</evidence>
<comment type="subunit">
    <text evidence="4">Part of the Bam complex.</text>
</comment>
<accession>A0A4P9VV71</accession>
<feature type="domain" description="Outer membrane protein assembly factor BamE" evidence="6">
    <location>
        <begin position="45"/>
        <end position="113"/>
    </location>
</feature>
<evidence type="ECO:0000256" key="5">
    <source>
        <dbReference type="SAM" id="MobiDB-lite"/>
    </source>
</evidence>
<evidence type="ECO:0000259" key="6">
    <source>
        <dbReference type="Pfam" id="PF04355"/>
    </source>
</evidence>
<feature type="region of interest" description="Disordered" evidence="5">
    <location>
        <begin position="129"/>
        <end position="156"/>
    </location>
</feature>
<dbReference type="HAMAP" id="MF_00925">
    <property type="entry name" value="OM_assembly_BamE"/>
    <property type="match status" value="1"/>
</dbReference>
<comment type="subcellular location">
    <subcellularLocation>
        <location evidence="4">Cell outer membrane</location>
    </subcellularLocation>
</comment>
<proteinExistence type="inferred from homology"/>
<evidence type="ECO:0000313" key="8">
    <source>
        <dbReference type="Proteomes" id="UP000257039"/>
    </source>
</evidence>
<gene>
    <name evidence="4" type="primary">bamE</name>
    <name evidence="7" type="ORF">B9G39_21420</name>
</gene>
<evidence type="ECO:0000313" key="7">
    <source>
        <dbReference type="EMBL" id="RDH45800.1"/>
    </source>
</evidence>
<dbReference type="GO" id="GO:0051205">
    <property type="term" value="P:protein insertion into membrane"/>
    <property type="evidence" value="ECO:0007669"/>
    <property type="project" value="UniProtKB-UniRule"/>
</dbReference>
<dbReference type="InterPro" id="IPR007450">
    <property type="entry name" value="BamE_dom"/>
</dbReference>
<dbReference type="GO" id="GO:0043165">
    <property type="term" value="P:Gram-negative-bacterium-type cell outer membrane assembly"/>
    <property type="evidence" value="ECO:0007669"/>
    <property type="project" value="UniProtKB-UniRule"/>
</dbReference>
<feature type="signal peptide" evidence="4">
    <location>
        <begin position="1"/>
        <end position="24"/>
    </location>
</feature>
<evidence type="ECO:0000256" key="2">
    <source>
        <dbReference type="ARBA" id="ARBA00023136"/>
    </source>
</evidence>